<dbReference type="SUPFAM" id="SSF51735">
    <property type="entry name" value="NAD(P)-binding Rossmann-fold domains"/>
    <property type="match status" value="1"/>
</dbReference>
<dbReference type="SMART" id="SM00829">
    <property type="entry name" value="PKS_ER"/>
    <property type="match status" value="1"/>
</dbReference>
<dbReference type="InterPro" id="IPR036291">
    <property type="entry name" value="NAD(P)-bd_dom_sf"/>
</dbReference>
<evidence type="ECO:0000313" key="6">
    <source>
        <dbReference type="Proteomes" id="UP001278500"/>
    </source>
</evidence>
<dbReference type="PANTHER" id="PTHR48106:SF18">
    <property type="entry name" value="QUINONE OXIDOREDUCTASE PIG3"/>
    <property type="match status" value="1"/>
</dbReference>
<keyword evidence="6" id="KW-1185">Reference proteome</keyword>
<dbReference type="Proteomes" id="UP001278500">
    <property type="component" value="Unassembled WGS sequence"/>
</dbReference>
<dbReference type="RefSeq" id="XP_062676631.1">
    <property type="nucleotide sequence ID" value="XM_062829001.1"/>
</dbReference>
<feature type="compositionally biased region" description="Gly residues" evidence="3">
    <location>
        <begin position="118"/>
        <end position="131"/>
    </location>
</feature>
<dbReference type="GeneID" id="87866155"/>
<evidence type="ECO:0000256" key="1">
    <source>
        <dbReference type="ARBA" id="ARBA00022857"/>
    </source>
</evidence>
<sequence length="501" mass="53429">MNPPPSVASHLRLTQQKPLVSRLLAVKPCPSGPPYTSSLQISRDDPFPVPGPNEVCIRTRAVGLNHIDWKNLEHEIMVKQWPEVLGFEIAGVVELIGMDVDARLKVGQEVFGLSGPVGVRGGPPGKGGPGGPDDKGGDGKKSAGEGKAKKSVGEILMEEAEKADSRLEEKGFWTGRAGGFQDVTCVHKSWVTRKPASWLFEWAAGVPLVYITACSAIVCGLGIQLPFLANNKPAFDDSLHLESLTIDTTSPIATHNDPKKTGADELKDVPENKFGVKSVLVLGGSSGVGGSAIQLLRMALGPKAVIIATSNNEDSFHWLQKCGATAHLRGEFEALAEKVRLLTDGKGVDAILDCISGAACLDDGPPTPPSEWSDDDSEITIKDVPECQTTIKDEQESKAMSFWDVFREDGPKLYAEVATGRKVDVPTDRGIKATLVFSRMILSQPGGERALQELPALIESGEFIFPHPGGVKVVGKGLESVAPALAELREGSGGWKFVVEL</sequence>
<dbReference type="SUPFAM" id="SSF50129">
    <property type="entry name" value="GroES-like"/>
    <property type="match status" value="1"/>
</dbReference>
<gene>
    <name evidence="5" type="ORF">B0H65DRAFT_534421</name>
</gene>
<name>A0AAE0J0U3_9PEZI</name>
<evidence type="ECO:0000256" key="3">
    <source>
        <dbReference type="SAM" id="MobiDB-lite"/>
    </source>
</evidence>
<dbReference type="InterPro" id="IPR013154">
    <property type="entry name" value="ADH-like_N"/>
</dbReference>
<evidence type="ECO:0000256" key="2">
    <source>
        <dbReference type="ARBA" id="ARBA00023002"/>
    </source>
</evidence>
<dbReference type="Gene3D" id="3.40.50.720">
    <property type="entry name" value="NAD(P)-binding Rossmann-like Domain"/>
    <property type="match status" value="1"/>
</dbReference>
<reference evidence="5" key="1">
    <citation type="journal article" date="2023" name="Mol. Phylogenet. Evol.">
        <title>Genome-scale phylogeny and comparative genomics of the fungal order Sordariales.</title>
        <authorList>
            <person name="Hensen N."/>
            <person name="Bonometti L."/>
            <person name="Westerberg I."/>
            <person name="Brannstrom I.O."/>
            <person name="Guillou S."/>
            <person name="Cros-Aarteil S."/>
            <person name="Calhoun S."/>
            <person name="Haridas S."/>
            <person name="Kuo A."/>
            <person name="Mondo S."/>
            <person name="Pangilinan J."/>
            <person name="Riley R."/>
            <person name="LaButti K."/>
            <person name="Andreopoulos B."/>
            <person name="Lipzen A."/>
            <person name="Chen C."/>
            <person name="Yan M."/>
            <person name="Daum C."/>
            <person name="Ng V."/>
            <person name="Clum A."/>
            <person name="Steindorff A."/>
            <person name="Ohm R.A."/>
            <person name="Martin F."/>
            <person name="Silar P."/>
            <person name="Natvig D.O."/>
            <person name="Lalanne C."/>
            <person name="Gautier V."/>
            <person name="Ament-Velasquez S.L."/>
            <person name="Kruys A."/>
            <person name="Hutchinson M.I."/>
            <person name="Powell A.J."/>
            <person name="Barry K."/>
            <person name="Miller A.N."/>
            <person name="Grigoriev I.V."/>
            <person name="Debuchy R."/>
            <person name="Gladieux P."/>
            <person name="Hiltunen Thoren M."/>
            <person name="Johannesson H."/>
        </authorList>
    </citation>
    <scope>NUCLEOTIDE SEQUENCE</scope>
    <source>
        <strain evidence="5">CBS 560.94</strain>
    </source>
</reference>
<dbReference type="AlphaFoldDB" id="A0AAE0J0U3"/>
<feature type="domain" description="Enoyl reductase (ER)" evidence="4">
    <location>
        <begin position="32"/>
        <end position="499"/>
    </location>
</feature>
<feature type="region of interest" description="Disordered" evidence="3">
    <location>
        <begin position="115"/>
        <end position="151"/>
    </location>
</feature>
<dbReference type="PANTHER" id="PTHR48106">
    <property type="entry name" value="QUINONE OXIDOREDUCTASE PIG3-RELATED"/>
    <property type="match status" value="1"/>
</dbReference>
<accession>A0AAE0J0U3</accession>
<dbReference type="Pfam" id="PF08240">
    <property type="entry name" value="ADH_N"/>
    <property type="match status" value="1"/>
</dbReference>
<dbReference type="GO" id="GO:0070402">
    <property type="term" value="F:NADPH binding"/>
    <property type="evidence" value="ECO:0007669"/>
    <property type="project" value="TreeGrafter"/>
</dbReference>
<organism evidence="5 6">
    <name type="scientific">Neurospora tetraspora</name>
    <dbReference type="NCBI Taxonomy" id="94610"/>
    <lineage>
        <taxon>Eukaryota</taxon>
        <taxon>Fungi</taxon>
        <taxon>Dikarya</taxon>
        <taxon>Ascomycota</taxon>
        <taxon>Pezizomycotina</taxon>
        <taxon>Sordariomycetes</taxon>
        <taxon>Sordariomycetidae</taxon>
        <taxon>Sordariales</taxon>
        <taxon>Sordariaceae</taxon>
        <taxon>Neurospora</taxon>
    </lineage>
</organism>
<proteinExistence type="predicted"/>
<dbReference type="InterPro" id="IPR013149">
    <property type="entry name" value="ADH-like_C"/>
</dbReference>
<comment type="caution">
    <text evidence="5">The sequence shown here is derived from an EMBL/GenBank/DDBJ whole genome shotgun (WGS) entry which is preliminary data.</text>
</comment>
<feature type="compositionally biased region" description="Basic and acidic residues" evidence="3">
    <location>
        <begin position="132"/>
        <end position="151"/>
    </location>
</feature>
<protein>
    <recommendedName>
        <fullName evidence="4">Enoyl reductase (ER) domain-containing protein</fullName>
    </recommendedName>
</protein>
<evidence type="ECO:0000259" key="4">
    <source>
        <dbReference type="SMART" id="SM00829"/>
    </source>
</evidence>
<keyword evidence="1" id="KW-0521">NADP</keyword>
<reference evidence="5" key="2">
    <citation type="submission" date="2023-06" db="EMBL/GenBank/DDBJ databases">
        <authorList>
            <consortium name="Lawrence Berkeley National Laboratory"/>
            <person name="Haridas S."/>
            <person name="Hensen N."/>
            <person name="Bonometti L."/>
            <person name="Westerberg I."/>
            <person name="Brannstrom I.O."/>
            <person name="Guillou S."/>
            <person name="Cros-Aarteil S."/>
            <person name="Calhoun S."/>
            <person name="Kuo A."/>
            <person name="Mondo S."/>
            <person name="Pangilinan J."/>
            <person name="Riley R."/>
            <person name="Labutti K."/>
            <person name="Andreopoulos B."/>
            <person name="Lipzen A."/>
            <person name="Chen C."/>
            <person name="Yanf M."/>
            <person name="Daum C."/>
            <person name="Ng V."/>
            <person name="Clum A."/>
            <person name="Steindorff A."/>
            <person name="Ohm R."/>
            <person name="Martin F."/>
            <person name="Silar P."/>
            <person name="Natvig D."/>
            <person name="Lalanne C."/>
            <person name="Gautier V."/>
            <person name="Ament-Velasquez S.L."/>
            <person name="Kruys A."/>
            <person name="Hutchinson M.I."/>
            <person name="Powell A.J."/>
            <person name="Barry K."/>
            <person name="Miller A.N."/>
            <person name="Grigoriev I.V."/>
            <person name="Debuchy R."/>
            <person name="Gladieux P."/>
            <person name="Thoren M.H."/>
            <person name="Johannesson H."/>
        </authorList>
    </citation>
    <scope>NUCLEOTIDE SEQUENCE</scope>
    <source>
        <strain evidence="5">CBS 560.94</strain>
    </source>
</reference>
<keyword evidence="2" id="KW-0560">Oxidoreductase</keyword>
<dbReference type="Gene3D" id="3.90.180.10">
    <property type="entry name" value="Medium-chain alcohol dehydrogenases, catalytic domain"/>
    <property type="match status" value="1"/>
</dbReference>
<dbReference type="EMBL" id="JAUEPP010000010">
    <property type="protein sequence ID" value="KAK3334465.1"/>
    <property type="molecule type" value="Genomic_DNA"/>
</dbReference>
<dbReference type="Pfam" id="PF00107">
    <property type="entry name" value="ADH_zinc_N"/>
    <property type="match status" value="1"/>
</dbReference>
<dbReference type="InterPro" id="IPR011032">
    <property type="entry name" value="GroES-like_sf"/>
</dbReference>
<evidence type="ECO:0000313" key="5">
    <source>
        <dbReference type="EMBL" id="KAK3334465.1"/>
    </source>
</evidence>
<dbReference type="InterPro" id="IPR020843">
    <property type="entry name" value="ER"/>
</dbReference>
<dbReference type="GO" id="GO:0016651">
    <property type="term" value="F:oxidoreductase activity, acting on NAD(P)H"/>
    <property type="evidence" value="ECO:0007669"/>
    <property type="project" value="TreeGrafter"/>
</dbReference>